<proteinExistence type="predicted"/>
<feature type="region of interest" description="Disordered" evidence="5">
    <location>
        <begin position="58"/>
        <end position="93"/>
    </location>
</feature>
<evidence type="ECO:0000313" key="7">
    <source>
        <dbReference type="EMBL" id="CAD9464814.1"/>
    </source>
</evidence>
<name>A0A7S2DWE7_9STRA</name>
<dbReference type="CDD" id="cd16574">
    <property type="entry name" value="RING-HC_Topors"/>
    <property type="match status" value="1"/>
</dbReference>
<evidence type="ECO:0000256" key="3">
    <source>
        <dbReference type="ARBA" id="ARBA00022833"/>
    </source>
</evidence>
<dbReference type="PROSITE" id="PS50089">
    <property type="entry name" value="ZF_RING_2"/>
    <property type="match status" value="1"/>
</dbReference>
<dbReference type="PROSITE" id="PS00518">
    <property type="entry name" value="ZF_RING_1"/>
    <property type="match status" value="1"/>
</dbReference>
<protein>
    <recommendedName>
        <fullName evidence="6">RING-type domain-containing protein</fullName>
    </recommendedName>
</protein>
<dbReference type="EMBL" id="HBGS01049505">
    <property type="protein sequence ID" value="CAD9464814.1"/>
    <property type="molecule type" value="Transcribed_RNA"/>
</dbReference>
<feature type="compositionally biased region" description="Acidic residues" evidence="5">
    <location>
        <begin position="186"/>
        <end position="196"/>
    </location>
</feature>
<feature type="compositionally biased region" description="Low complexity" evidence="5">
    <location>
        <begin position="229"/>
        <end position="240"/>
    </location>
</feature>
<keyword evidence="2 4" id="KW-0863">Zinc-finger</keyword>
<dbReference type="AlphaFoldDB" id="A0A7S2DWE7"/>
<evidence type="ECO:0000256" key="2">
    <source>
        <dbReference type="ARBA" id="ARBA00022771"/>
    </source>
</evidence>
<keyword evidence="3" id="KW-0862">Zinc</keyword>
<dbReference type="SMART" id="SM00184">
    <property type="entry name" value="RING"/>
    <property type="match status" value="1"/>
</dbReference>
<dbReference type="InterPro" id="IPR001841">
    <property type="entry name" value="Znf_RING"/>
</dbReference>
<evidence type="ECO:0000256" key="5">
    <source>
        <dbReference type="SAM" id="MobiDB-lite"/>
    </source>
</evidence>
<dbReference type="Pfam" id="PF13639">
    <property type="entry name" value="zf-RING_2"/>
    <property type="match status" value="1"/>
</dbReference>
<keyword evidence="1" id="KW-0479">Metal-binding</keyword>
<dbReference type="InterPro" id="IPR017907">
    <property type="entry name" value="Znf_RING_CS"/>
</dbReference>
<feature type="region of interest" description="Disordered" evidence="5">
    <location>
        <begin position="215"/>
        <end position="240"/>
    </location>
</feature>
<feature type="domain" description="RING-type" evidence="6">
    <location>
        <begin position="8"/>
        <end position="48"/>
    </location>
</feature>
<feature type="compositionally biased region" description="Polar residues" evidence="5">
    <location>
        <begin position="172"/>
        <end position="181"/>
    </location>
</feature>
<evidence type="ECO:0000256" key="4">
    <source>
        <dbReference type="PROSITE-ProRule" id="PRU00175"/>
    </source>
</evidence>
<reference evidence="7" key="1">
    <citation type="submission" date="2021-01" db="EMBL/GenBank/DDBJ databases">
        <authorList>
            <person name="Corre E."/>
            <person name="Pelletier E."/>
            <person name="Niang G."/>
            <person name="Scheremetjew M."/>
            <person name="Finn R."/>
            <person name="Kale V."/>
            <person name="Holt S."/>
            <person name="Cochrane G."/>
            <person name="Meng A."/>
            <person name="Brown T."/>
            <person name="Cohen L."/>
        </authorList>
    </citation>
    <scope>NUCLEOTIDE SEQUENCE</scope>
    <source>
        <strain evidence="7">CCMP1381</strain>
    </source>
</reference>
<feature type="region of interest" description="Disordered" evidence="5">
    <location>
        <begin position="172"/>
        <end position="196"/>
    </location>
</feature>
<dbReference type="InterPro" id="IPR013083">
    <property type="entry name" value="Znf_RING/FYVE/PHD"/>
</dbReference>
<accession>A0A7S2DWE7</accession>
<dbReference type="Gene3D" id="3.30.40.10">
    <property type="entry name" value="Zinc/RING finger domain, C3HC4 (zinc finger)"/>
    <property type="match status" value="1"/>
</dbReference>
<dbReference type="GO" id="GO:0008270">
    <property type="term" value="F:zinc ion binding"/>
    <property type="evidence" value="ECO:0007669"/>
    <property type="project" value="UniProtKB-KW"/>
</dbReference>
<organism evidence="7">
    <name type="scientific">Octactis speculum</name>
    <dbReference type="NCBI Taxonomy" id="3111310"/>
    <lineage>
        <taxon>Eukaryota</taxon>
        <taxon>Sar</taxon>
        <taxon>Stramenopiles</taxon>
        <taxon>Ochrophyta</taxon>
        <taxon>Dictyochophyceae</taxon>
        <taxon>Dictyochales</taxon>
        <taxon>Dictyochaceae</taxon>
        <taxon>Octactis</taxon>
    </lineage>
</organism>
<dbReference type="InterPro" id="IPR058746">
    <property type="entry name" value="Znf_RING-type_Topors"/>
</dbReference>
<dbReference type="SUPFAM" id="SSF57850">
    <property type="entry name" value="RING/U-box"/>
    <property type="match status" value="1"/>
</dbReference>
<evidence type="ECO:0000256" key="1">
    <source>
        <dbReference type="ARBA" id="ARBA00022723"/>
    </source>
</evidence>
<sequence length="279" mass="30777">MAVDKDPCTICMEDNISVRASIPCCDHTFCFDCIVKWSKQENTCPLCKKRFRQIDKIESSGNNERASSSRKRKARGSNPNSVKVPRRSQSNNPAHMVGEHFEIHAMMRQLFGRLQEEVTSSRVFYDPEFMSVPLSVLMRDRGTSMPFNVLNAHRAGNHFNLDQVRFLQTQQPGDVGTSASNPVVLEESEEEEESEVEVIEDPAIRDIRSFGAQGASAGASSSVLPTPPRNSARGSSRSANAFTTNVSSVFSLDSPEVLRSSAVIAHMPTRSGISRSHSA</sequence>
<dbReference type="PANTHER" id="PTHR47177">
    <property type="entry name" value="F18C1.6 PROTEIN"/>
    <property type="match status" value="1"/>
</dbReference>
<gene>
    <name evidence="7" type="ORF">DSPE1174_LOCUS25789</name>
</gene>
<evidence type="ECO:0000259" key="6">
    <source>
        <dbReference type="PROSITE" id="PS50089"/>
    </source>
</evidence>